<dbReference type="OMA" id="INANRYS"/>
<proteinExistence type="predicted"/>
<dbReference type="OrthoDB" id="10260542at2759"/>
<reference evidence="2 3" key="1">
    <citation type="journal article" date="2013" name="Proc. Natl. Acad. Sci. U.S.A.">
        <title>Fine-scale variation in meiotic recombination in Mimulus inferred from population shotgun sequencing.</title>
        <authorList>
            <person name="Hellsten U."/>
            <person name="Wright K.M."/>
            <person name="Jenkins J."/>
            <person name="Shu S."/>
            <person name="Yuan Y."/>
            <person name="Wessler S.R."/>
            <person name="Schmutz J."/>
            <person name="Willis J.H."/>
            <person name="Rokhsar D.S."/>
        </authorList>
    </citation>
    <scope>NUCLEOTIDE SEQUENCE [LARGE SCALE GENOMIC DNA]</scope>
    <source>
        <strain evidence="3">cv. DUN x IM62</strain>
    </source>
</reference>
<dbReference type="InterPro" id="IPR011051">
    <property type="entry name" value="RmlC_Cupin_sf"/>
</dbReference>
<dbReference type="Proteomes" id="UP000030748">
    <property type="component" value="Unassembled WGS sequence"/>
</dbReference>
<dbReference type="KEGG" id="egt:105974294"/>
<dbReference type="EMBL" id="KI632191">
    <property type="protein sequence ID" value="EYU22683.1"/>
    <property type="molecule type" value="Genomic_DNA"/>
</dbReference>
<dbReference type="InterPro" id="IPR014710">
    <property type="entry name" value="RmlC-like_jellyroll"/>
</dbReference>
<dbReference type="CDD" id="cd02227">
    <property type="entry name" value="cupin_TM1112-like"/>
    <property type="match status" value="1"/>
</dbReference>
<dbReference type="eggNOG" id="ENOG502S172">
    <property type="taxonomic scope" value="Eukaryota"/>
</dbReference>
<dbReference type="InterPro" id="IPR008579">
    <property type="entry name" value="UGlyAH_Cupin_dom"/>
</dbReference>
<accession>A0A022Q617</accession>
<gene>
    <name evidence="2" type="ORF">MIMGU_mgv1a016043mg</name>
</gene>
<feature type="domain" description="(S)-ureidoglycine aminohydrolase cupin" evidence="1">
    <location>
        <begin position="60"/>
        <end position="133"/>
    </location>
</feature>
<keyword evidence="3" id="KW-1185">Reference proteome</keyword>
<dbReference type="PhylomeDB" id="A0A022Q617"/>
<dbReference type="PANTHER" id="PTHR33271:SF22">
    <property type="entry name" value="OS04G0445200 PROTEIN"/>
    <property type="match status" value="1"/>
</dbReference>
<dbReference type="PANTHER" id="PTHR33271">
    <property type="entry name" value="OS04G0445200 PROTEIN"/>
    <property type="match status" value="1"/>
</dbReference>
<name>A0A022Q617_ERYGU</name>
<evidence type="ECO:0000259" key="1">
    <source>
        <dbReference type="Pfam" id="PF05899"/>
    </source>
</evidence>
<evidence type="ECO:0000313" key="2">
    <source>
        <dbReference type="EMBL" id="EYU22683.1"/>
    </source>
</evidence>
<dbReference type="STRING" id="4155.A0A022Q617"/>
<dbReference type="AlphaFoldDB" id="A0A022Q617"/>
<evidence type="ECO:0000313" key="3">
    <source>
        <dbReference type="Proteomes" id="UP000030748"/>
    </source>
</evidence>
<protein>
    <recommendedName>
        <fullName evidence="1">(S)-ureidoglycine aminohydrolase cupin domain-containing protein</fullName>
    </recommendedName>
</protein>
<organism evidence="2 3">
    <name type="scientific">Erythranthe guttata</name>
    <name type="common">Yellow monkey flower</name>
    <name type="synonym">Mimulus guttatus</name>
    <dbReference type="NCBI Taxonomy" id="4155"/>
    <lineage>
        <taxon>Eukaryota</taxon>
        <taxon>Viridiplantae</taxon>
        <taxon>Streptophyta</taxon>
        <taxon>Embryophyta</taxon>
        <taxon>Tracheophyta</taxon>
        <taxon>Spermatophyta</taxon>
        <taxon>Magnoliopsida</taxon>
        <taxon>eudicotyledons</taxon>
        <taxon>Gunneridae</taxon>
        <taxon>Pentapetalae</taxon>
        <taxon>asterids</taxon>
        <taxon>lamiids</taxon>
        <taxon>Lamiales</taxon>
        <taxon>Phrymaceae</taxon>
        <taxon>Erythranthe</taxon>
    </lineage>
</organism>
<dbReference type="Pfam" id="PF05899">
    <property type="entry name" value="Cupin_3"/>
    <property type="match status" value="1"/>
</dbReference>
<dbReference type="SUPFAM" id="SSF51182">
    <property type="entry name" value="RmlC-like cupins"/>
    <property type="match status" value="1"/>
</dbReference>
<dbReference type="Gene3D" id="2.60.120.10">
    <property type="entry name" value="Jelly Rolls"/>
    <property type="match status" value="1"/>
</dbReference>
<sequence length="136" mass="15109">MAIFGTVVGTSFLYPNGFKTVTKQSAFSLSRRTTGSSFRLNCSTEKSSIKIVKNPPESTLSELGVRSWPKWGCPPSKFPWTYSSRETCYLLEGKVKVYPDDGEAVEIGAGDMVVFPKGMTCTWDVSQAVDKHYKFD</sequence>